<dbReference type="EMBL" id="REGN01006093">
    <property type="protein sequence ID" value="RNA10941.1"/>
    <property type="molecule type" value="Genomic_DNA"/>
</dbReference>
<evidence type="ECO:0000313" key="2">
    <source>
        <dbReference type="Proteomes" id="UP000276133"/>
    </source>
</evidence>
<protein>
    <submittedName>
        <fullName evidence="1">Uncharacterized protein</fullName>
    </submittedName>
</protein>
<sequence length="69" mass="8061">MVLELKSKPYFERREALGLTTLEERSRQGDFTQLKKIQHGHYQVTFINGDQKLVSDCYRISLNISGFLI</sequence>
<keyword evidence="2" id="KW-1185">Reference proteome</keyword>
<comment type="caution">
    <text evidence="1">The sequence shown here is derived from an EMBL/GenBank/DDBJ whole genome shotgun (WGS) entry which is preliminary data.</text>
</comment>
<evidence type="ECO:0000313" key="1">
    <source>
        <dbReference type="EMBL" id="RNA10941.1"/>
    </source>
</evidence>
<dbReference type="AlphaFoldDB" id="A0A3M7QIW3"/>
<proteinExistence type="predicted"/>
<name>A0A3M7QIW3_BRAPC</name>
<organism evidence="1 2">
    <name type="scientific">Brachionus plicatilis</name>
    <name type="common">Marine rotifer</name>
    <name type="synonym">Brachionus muelleri</name>
    <dbReference type="NCBI Taxonomy" id="10195"/>
    <lineage>
        <taxon>Eukaryota</taxon>
        <taxon>Metazoa</taxon>
        <taxon>Spiralia</taxon>
        <taxon>Gnathifera</taxon>
        <taxon>Rotifera</taxon>
        <taxon>Eurotatoria</taxon>
        <taxon>Monogononta</taxon>
        <taxon>Pseudotrocha</taxon>
        <taxon>Ploima</taxon>
        <taxon>Brachionidae</taxon>
        <taxon>Brachionus</taxon>
    </lineage>
</organism>
<gene>
    <name evidence="1" type="ORF">BpHYR1_022572</name>
</gene>
<dbReference type="Proteomes" id="UP000276133">
    <property type="component" value="Unassembled WGS sequence"/>
</dbReference>
<reference evidence="1 2" key="1">
    <citation type="journal article" date="2018" name="Sci. Rep.">
        <title>Genomic signatures of local adaptation to the degree of environmental predictability in rotifers.</title>
        <authorList>
            <person name="Franch-Gras L."/>
            <person name="Hahn C."/>
            <person name="Garcia-Roger E.M."/>
            <person name="Carmona M.J."/>
            <person name="Serra M."/>
            <person name="Gomez A."/>
        </authorList>
    </citation>
    <scope>NUCLEOTIDE SEQUENCE [LARGE SCALE GENOMIC DNA]</scope>
    <source>
        <strain evidence="1">HYR1</strain>
    </source>
</reference>
<accession>A0A3M7QIW3</accession>